<dbReference type="GO" id="GO:0019867">
    <property type="term" value="C:outer membrane"/>
    <property type="evidence" value="ECO:0007669"/>
    <property type="project" value="InterPro"/>
</dbReference>
<gene>
    <name evidence="5" type="ORF">FRX97_09730</name>
</gene>
<feature type="chain" id="PRO_5022829017" evidence="3">
    <location>
        <begin position="22"/>
        <end position="354"/>
    </location>
</feature>
<evidence type="ECO:0000259" key="4">
    <source>
        <dbReference type="Pfam" id="PF01103"/>
    </source>
</evidence>
<dbReference type="OrthoDB" id="9771071at2"/>
<evidence type="ECO:0000256" key="1">
    <source>
        <dbReference type="ARBA" id="ARBA00004370"/>
    </source>
</evidence>
<keyword evidence="2" id="KW-0472">Membrane</keyword>
<reference evidence="5 6" key="1">
    <citation type="submission" date="2019-08" db="EMBL/GenBank/DDBJ databases">
        <title>Genome of Luteibaculum oceani JCM 18817.</title>
        <authorList>
            <person name="Bowman J.P."/>
        </authorList>
    </citation>
    <scope>NUCLEOTIDE SEQUENCE [LARGE SCALE GENOMIC DNA]</scope>
    <source>
        <strain evidence="5 6">JCM 18817</strain>
    </source>
</reference>
<dbReference type="AlphaFoldDB" id="A0A5C6UUS2"/>
<evidence type="ECO:0000313" key="6">
    <source>
        <dbReference type="Proteomes" id="UP000321168"/>
    </source>
</evidence>
<dbReference type="InterPro" id="IPR000184">
    <property type="entry name" value="Bac_surfAg_D15"/>
</dbReference>
<feature type="signal peptide" evidence="3">
    <location>
        <begin position="1"/>
        <end position="21"/>
    </location>
</feature>
<dbReference type="Proteomes" id="UP000321168">
    <property type="component" value="Unassembled WGS sequence"/>
</dbReference>
<keyword evidence="6" id="KW-1185">Reference proteome</keyword>
<sequence>MTKLRFYLLLVFTMWSFFSLAQEKAAVDSSKSTSIIPLIFYTPETGFGLGAAGIYSFTLNDAPLQSEIQLGLAYTTLKQILVYAPFQFMGSRWRIEGEAGFYRYTYDFYGVGYEQGMSIKEKYRVQYPRIRVSAYHRFKNLYLGARLVGDNFKMLSVEEGGLLEKDRFLGSNGAGFLGIGPAVVWDNRNDNFFPNSGNLISASFVSFPSSFTSYGAFTNLSISVSNYLSWNDLVLANQVGWESVNGAVPFYQMASVGGSRVLRGYYADRFRDRLAAFAQSELRYRPNRFGAVAFVGIGAVANTFDQFKYQELLYTGGVGLRYKLQKNSNINLRLDLGFTQTGESNFYFTVLEAF</sequence>
<accession>A0A5C6UUS2</accession>
<feature type="domain" description="Bacterial surface antigen (D15)" evidence="4">
    <location>
        <begin position="168"/>
        <end position="350"/>
    </location>
</feature>
<dbReference type="Gene3D" id="2.40.160.50">
    <property type="entry name" value="membrane protein fhac: a member of the omp85/tpsb transporter family"/>
    <property type="match status" value="1"/>
</dbReference>
<dbReference type="Pfam" id="PF01103">
    <property type="entry name" value="Omp85"/>
    <property type="match status" value="1"/>
</dbReference>
<organism evidence="5 6">
    <name type="scientific">Luteibaculum oceani</name>
    <dbReference type="NCBI Taxonomy" id="1294296"/>
    <lineage>
        <taxon>Bacteria</taxon>
        <taxon>Pseudomonadati</taxon>
        <taxon>Bacteroidota</taxon>
        <taxon>Flavobacteriia</taxon>
        <taxon>Flavobacteriales</taxon>
        <taxon>Luteibaculaceae</taxon>
        <taxon>Luteibaculum</taxon>
    </lineage>
</organism>
<name>A0A5C6UUS2_9FLAO</name>
<comment type="caution">
    <text evidence="5">The sequence shown here is derived from an EMBL/GenBank/DDBJ whole genome shotgun (WGS) entry which is preliminary data.</text>
</comment>
<evidence type="ECO:0000256" key="2">
    <source>
        <dbReference type="ARBA" id="ARBA00023136"/>
    </source>
</evidence>
<evidence type="ECO:0000313" key="5">
    <source>
        <dbReference type="EMBL" id="TXC77133.1"/>
    </source>
</evidence>
<evidence type="ECO:0000256" key="3">
    <source>
        <dbReference type="SAM" id="SignalP"/>
    </source>
</evidence>
<keyword evidence="3" id="KW-0732">Signal</keyword>
<comment type="subcellular location">
    <subcellularLocation>
        <location evidence="1">Membrane</location>
    </subcellularLocation>
</comment>
<proteinExistence type="predicted"/>
<protein>
    <submittedName>
        <fullName evidence="5">BamA/TamA family outer membrane protein</fullName>
    </submittedName>
</protein>
<dbReference type="EMBL" id="VORB01000008">
    <property type="protein sequence ID" value="TXC77133.1"/>
    <property type="molecule type" value="Genomic_DNA"/>
</dbReference>
<dbReference type="RefSeq" id="WP_147015021.1">
    <property type="nucleotide sequence ID" value="NZ_VORB01000008.1"/>
</dbReference>